<dbReference type="EMBL" id="CP126101">
    <property type="protein sequence ID" value="WHY53659.1"/>
    <property type="molecule type" value="Genomic_DNA"/>
</dbReference>
<proteinExistence type="predicted"/>
<name>A0AAX3X423_9BACI</name>
<dbReference type="RefSeq" id="WP_283872084.1">
    <property type="nucleotide sequence ID" value="NZ_CP126101.1"/>
</dbReference>
<organism evidence="1 2">
    <name type="scientific">Lysinibacillus pakistanensis</name>
    <dbReference type="NCBI Taxonomy" id="759811"/>
    <lineage>
        <taxon>Bacteria</taxon>
        <taxon>Bacillati</taxon>
        <taxon>Bacillota</taxon>
        <taxon>Bacilli</taxon>
        <taxon>Bacillales</taxon>
        <taxon>Bacillaceae</taxon>
        <taxon>Lysinibacillus</taxon>
    </lineage>
</organism>
<gene>
    <name evidence="1" type="ORF">QNH24_10620</name>
</gene>
<evidence type="ECO:0000313" key="1">
    <source>
        <dbReference type="EMBL" id="WHY53659.1"/>
    </source>
</evidence>
<accession>A0AAX3X423</accession>
<reference evidence="1" key="1">
    <citation type="submission" date="2023-05" db="EMBL/GenBank/DDBJ databases">
        <title>Comparative genomics of Bacillaceae isolates and their secondary metabolite potential.</title>
        <authorList>
            <person name="Song L."/>
            <person name="Nielsen L.J."/>
            <person name="Mohite O."/>
            <person name="Xu X."/>
            <person name="Weber T."/>
            <person name="Kovacs A.T."/>
        </authorList>
    </citation>
    <scope>NUCLEOTIDE SEQUENCE</scope>
    <source>
        <strain evidence="1">LY1</strain>
    </source>
</reference>
<dbReference type="Proteomes" id="UP001178322">
    <property type="component" value="Chromosome"/>
</dbReference>
<evidence type="ECO:0000313" key="2">
    <source>
        <dbReference type="Proteomes" id="UP001178322"/>
    </source>
</evidence>
<dbReference type="InterPro" id="IPR020139">
    <property type="entry name" value="DUF2642"/>
</dbReference>
<sequence>MPKNVNYTIEPKFIGNLIQHKGLMIVITTTVGKLIGTLDNVFIDHVALVVNGKFHHIRLCEIVYFEKADEK</sequence>
<dbReference type="Pfam" id="PF10842">
    <property type="entry name" value="DUF2642"/>
    <property type="match status" value="1"/>
</dbReference>
<protein>
    <submittedName>
        <fullName evidence="1">DUF2642 domain-containing protein</fullName>
    </submittedName>
</protein>
<dbReference type="AlphaFoldDB" id="A0AAX3X423"/>